<dbReference type="Proteomes" id="UP000231358">
    <property type="component" value="Unassembled WGS sequence"/>
</dbReference>
<reference evidence="3 4" key="1">
    <citation type="submission" date="2017-05" db="EMBL/GenBank/DDBJ databases">
        <title>Genome sequence for an aflatoxigenic pathogen of Argentinian peanut, Aspergillus arachidicola.</title>
        <authorList>
            <person name="Moore G."/>
            <person name="Beltz S.B."/>
            <person name="Mack B.M."/>
        </authorList>
    </citation>
    <scope>NUCLEOTIDE SEQUENCE [LARGE SCALE GENOMIC DNA]</scope>
    <source>
        <strain evidence="3 4">CBS 117610</strain>
    </source>
</reference>
<sequence>MSLYSSYILYPGDWVELGNSLKSKDGTVEFGVQADGRLILSHSGQCVFQTEQCNDIKGLKMKRDGNLCLYTKHGKLIWQTDTAYPIGDHSVCCFVQDDGNVVLYRGENAIWSSHTPRDPDHICSGSCRP</sequence>
<accession>A0A2G7FSD9</accession>
<evidence type="ECO:0000313" key="2">
    <source>
        <dbReference type="EMBL" id="KAE8342786.1"/>
    </source>
</evidence>
<reference evidence="2" key="2">
    <citation type="submission" date="2019-04" db="EMBL/GenBank/DDBJ databases">
        <title>Friends and foes A comparative genomics study of 23 Aspergillus species from section Flavi.</title>
        <authorList>
            <consortium name="DOE Joint Genome Institute"/>
            <person name="Kjaerbolling I."/>
            <person name="Vesth T."/>
            <person name="Frisvad J.C."/>
            <person name="Nybo J.L."/>
            <person name="Theobald S."/>
            <person name="Kildgaard S."/>
            <person name="Isbrandt T."/>
            <person name="Kuo A."/>
            <person name="Sato A."/>
            <person name="Lyhne E.K."/>
            <person name="Kogle M.E."/>
            <person name="Wiebenga A."/>
            <person name="Kun R.S."/>
            <person name="Lubbers R.J."/>
            <person name="Makela M.R."/>
            <person name="Barry K."/>
            <person name="Chovatia M."/>
            <person name="Clum A."/>
            <person name="Daum C."/>
            <person name="Haridas S."/>
            <person name="He G."/>
            <person name="LaButti K."/>
            <person name="Lipzen A."/>
            <person name="Mondo S."/>
            <person name="Riley R."/>
            <person name="Salamov A."/>
            <person name="Simmons B.A."/>
            <person name="Magnuson J.K."/>
            <person name="Henrissat B."/>
            <person name="Mortensen U.H."/>
            <person name="Larsen T.O."/>
            <person name="Devries R.P."/>
            <person name="Grigoriev I.V."/>
            <person name="Machida M."/>
            <person name="Baker S.E."/>
            <person name="Andersen M.R."/>
        </authorList>
    </citation>
    <scope>NUCLEOTIDE SEQUENCE</scope>
    <source>
        <strain evidence="2">CBS 117612</strain>
    </source>
</reference>
<evidence type="ECO:0000259" key="1">
    <source>
        <dbReference type="PROSITE" id="PS50927"/>
    </source>
</evidence>
<evidence type="ECO:0000313" key="4">
    <source>
        <dbReference type="Proteomes" id="UP000231358"/>
    </source>
</evidence>
<dbReference type="EMBL" id="NEXV01000449">
    <property type="protein sequence ID" value="PIG83562.1"/>
    <property type="molecule type" value="Genomic_DNA"/>
</dbReference>
<dbReference type="InterPro" id="IPR001480">
    <property type="entry name" value="Bulb-type_lectin_dom"/>
</dbReference>
<evidence type="ECO:0000313" key="3">
    <source>
        <dbReference type="EMBL" id="PIG83562.1"/>
    </source>
</evidence>
<dbReference type="PROSITE" id="PS50927">
    <property type="entry name" value="BULB_LECTIN"/>
    <property type="match status" value="1"/>
</dbReference>
<name>A0A2G7FSD9_9EURO</name>
<gene>
    <name evidence="3" type="ORF">AARAC_009341</name>
    <name evidence="2" type="ORF">BDV24DRAFT_161962</name>
</gene>
<dbReference type="OrthoDB" id="1884773at2759"/>
<protein>
    <recommendedName>
        <fullName evidence="1">Bulb-type lectin domain-containing protein</fullName>
    </recommendedName>
</protein>
<dbReference type="Gene3D" id="2.90.10.10">
    <property type="entry name" value="Bulb-type lectin domain"/>
    <property type="match status" value="1"/>
</dbReference>
<proteinExistence type="predicted"/>
<dbReference type="SUPFAM" id="SSF51110">
    <property type="entry name" value="alpha-D-mannose-specific plant lectins"/>
    <property type="match status" value="1"/>
</dbReference>
<dbReference type="AlphaFoldDB" id="A0A2G7FSD9"/>
<keyword evidence="4" id="KW-1185">Reference proteome</keyword>
<dbReference type="EMBL" id="ML737132">
    <property type="protein sequence ID" value="KAE8342786.1"/>
    <property type="molecule type" value="Genomic_DNA"/>
</dbReference>
<dbReference type="Proteomes" id="UP000325558">
    <property type="component" value="Unassembled WGS sequence"/>
</dbReference>
<dbReference type="InterPro" id="IPR036426">
    <property type="entry name" value="Bulb-type_lectin_dom_sf"/>
</dbReference>
<feature type="domain" description="Bulb-type lectin" evidence="1">
    <location>
        <begin position="6"/>
        <end position="129"/>
    </location>
</feature>
<organism evidence="3 4">
    <name type="scientific">Aspergillus arachidicola</name>
    <dbReference type="NCBI Taxonomy" id="656916"/>
    <lineage>
        <taxon>Eukaryota</taxon>
        <taxon>Fungi</taxon>
        <taxon>Dikarya</taxon>
        <taxon>Ascomycota</taxon>
        <taxon>Pezizomycotina</taxon>
        <taxon>Eurotiomycetes</taxon>
        <taxon>Eurotiomycetidae</taxon>
        <taxon>Eurotiales</taxon>
        <taxon>Aspergillaceae</taxon>
        <taxon>Aspergillus</taxon>
        <taxon>Aspergillus subgen. Circumdati</taxon>
    </lineage>
</organism>
<dbReference type="SMART" id="SM00108">
    <property type="entry name" value="B_lectin"/>
    <property type="match status" value="1"/>
</dbReference>